<dbReference type="RefSeq" id="WP_006004845.1">
    <property type="nucleotide sequence ID" value="NZ_BAET01000013.1"/>
</dbReference>
<dbReference type="InterPro" id="IPR011009">
    <property type="entry name" value="Kinase-like_dom_sf"/>
</dbReference>
<sequence>MSPKPLKKEKDRLSILKMLERYEVVDVTSPNFEINRIRSGTINRNFKVCDGDKTLMLKLFDSNELLPVDRRQVFRMQEELAILGLAPAPVFLSVNGKVYCEQWVDIRQHEDAKHGRKVNSGNAMGDKVETLAEVLYKVHSSFVSAPLLALDEHWEVYWDKIESPSPQLQQKYLQVKQQWQRYLDVCIDEFVLCHNDLHIDHISYLNGPVFDWEYAGMGCRYFDMASCCTINNLNQSEIKSLCIYYANLASRDIQEVCDKMHQASVMVSFTYELWETSLNISK</sequence>
<dbReference type="OrthoDB" id="179763at2"/>
<dbReference type="InterPro" id="IPR002575">
    <property type="entry name" value="Aminoglycoside_PTrfase"/>
</dbReference>
<reference evidence="2 3" key="1">
    <citation type="journal article" date="2012" name="J. Bacteriol.">
        <title>Genome sequence of proteorhodopsin-containing sea ice bacterium Glaciecola punicea ACAM 611T.</title>
        <authorList>
            <person name="Qin Q.-L."/>
            <person name="Xie B.-B."/>
            <person name="Shu Y.-L."/>
            <person name="Rong J.-C."/>
            <person name="Zhao D.-L."/>
            <person name="Zhang X.-Y."/>
            <person name="Chen X.-L."/>
            <person name="Zhou B.-C."/>
            <person name="Zhanga Y.-Z."/>
        </authorList>
    </citation>
    <scope>NUCLEOTIDE SEQUENCE [LARGE SCALE GENOMIC DNA]</scope>
    <source>
        <strain evidence="2 3">ACAM 611</strain>
    </source>
</reference>
<dbReference type="EMBL" id="BAET01000013">
    <property type="protein sequence ID" value="GAB55606.1"/>
    <property type="molecule type" value="Genomic_DNA"/>
</dbReference>
<comment type="caution">
    <text evidence="2">The sequence shown here is derived from an EMBL/GenBank/DDBJ whole genome shotgun (WGS) entry which is preliminary data.</text>
</comment>
<proteinExistence type="predicted"/>
<dbReference type="eggNOG" id="COG0510">
    <property type="taxonomic scope" value="Bacteria"/>
</dbReference>
<feature type="domain" description="Aminoglycoside phosphotransferase" evidence="1">
    <location>
        <begin position="34"/>
        <end position="230"/>
    </location>
</feature>
<organism evidence="2 3">
    <name type="scientific">Glaciecola punicea ACAM 611</name>
    <dbReference type="NCBI Taxonomy" id="1121923"/>
    <lineage>
        <taxon>Bacteria</taxon>
        <taxon>Pseudomonadati</taxon>
        <taxon>Pseudomonadota</taxon>
        <taxon>Gammaproteobacteria</taxon>
        <taxon>Alteromonadales</taxon>
        <taxon>Alteromonadaceae</taxon>
        <taxon>Glaciecola</taxon>
    </lineage>
</organism>
<dbReference type="Gene3D" id="3.90.1200.10">
    <property type="match status" value="1"/>
</dbReference>
<evidence type="ECO:0000259" key="1">
    <source>
        <dbReference type="Pfam" id="PF01636"/>
    </source>
</evidence>
<evidence type="ECO:0000313" key="3">
    <source>
        <dbReference type="Proteomes" id="UP000053586"/>
    </source>
</evidence>
<accession>H5TBC9</accession>
<dbReference type="Proteomes" id="UP000053586">
    <property type="component" value="Unassembled WGS sequence"/>
</dbReference>
<protein>
    <recommendedName>
        <fullName evidence="1">Aminoglycoside phosphotransferase domain-containing protein</fullName>
    </recommendedName>
</protein>
<gene>
    <name evidence="2" type="ORF">GPUN_1485</name>
</gene>
<evidence type="ECO:0000313" key="2">
    <source>
        <dbReference type="EMBL" id="GAB55606.1"/>
    </source>
</evidence>
<dbReference type="STRING" id="56804.BAE46_12675"/>
<keyword evidence="3" id="KW-1185">Reference proteome</keyword>
<dbReference type="Pfam" id="PF01636">
    <property type="entry name" value="APH"/>
    <property type="match status" value="1"/>
</dbReference>
<dbReference type="SUPFAM" id="SSF56112">
    <property type="entry name" value="Protein kinase-like (PK-like)"/>
    <property type="match status" value="1"/>
</dbReference>
<dbReference type="AlphaFoldDB" id="H5TBC9"/>
<reference evidence="2 3" key="2">
    <citation type="journal article" date="2017" name="Antonie Van Leeuwenhoek">
        <title>Rhizobium rhizosphaerae sp. nov., a novel species isolated from rice rhizosphere.</title>
        <authorList>
            <person name="Zhao J.J."/>
            <person name="Zhang J."/>
            <person name="Zhang R.J."/>
            <person name="Zhang C.W."/>
            <person name="Yin H.Q."/>
            <person name="Zhang X.X."/>
        </authorList>
    </citation>
    <scope>NUCLEOTIDE SEQUENCE [LARGE SCALE GENOMIC DNA]</scope>
    <source>
        <strain evidence="2 3">ACAM 611</strain>
    </source>
</reference>
<name>H5TBC9_9ALTE</name>